<dbReference type="InterPro" id="IPR042242">
    <property type="entry name" value="RecO_C"/>
</dbReference>
<dbReference type="EMBL" id="LN483073">
    <property type="protein sequence ID" value="CEA00056.1"/>
    <property type="molecule type" value="Genomic_DNA"/>
</dbReference>
<reference evidence="9" key="1">
    <citation type="submission" date="2014-07" db="EMBL/GenBank/DDBJ databases">
        <authorList>
            <person name="Urmite Genomes Urmite Genomes"/>
        </authorList>
    </citation>
    <scope>NUCLEOTIDE SEQUENCE</scope>
    <source>
        <strain evidence="9">13S34_air</strain>
    </source>
</reference>
<evidence type="ECO:0000256" key="5">
    <source>
        <dbReference type="ARBA" id="ARBA00023204"/>
    </source>
</evidence>
<dbReference type="Pfam" id="PF11967">
    <property type="entry name" value="RecO_N"/>
    <property type="match status" value="1"/>
</dbReference>
<dbReference type="InterPro" id="IPR012340">
    <property type="entry name" value="NA-bd_OB-fold"/>
</dbReference>
<evidence type="ECO:0000256" key="6">
    <source>
        <dbReference type="ARBA" id="ARBA00033409"/>
    </source>
</evidence>
<keyword evidence="4 7" id="KW-0233">DNA recombination</keyword>
<evidence type="ECO:0000256" key="3">
    <source>
        <dbReference type="ARBA" id="ARBA00022763"/>
    </source>
</evidence>
<dbReference type="InterPro" id="IPR022572">
    <property type="entry name" value="DNA_rep/recomb_RecO_N"/>
</dbReference>
<dbReference type="GO" id="GO:0043590">
    <property type="term" value="C:bacterial nucleoid"/>
    <property type="evidence" value="ECO:0007669"/>
    <property type="project" value="TreeGrafter"/>
</dbReference>
<dbReference type="HAMAP" id="MF_00201">
    <property type="entry name" value="RecO"/>
    <property type="match status" value="1"/>
</dbReference>
<comment type="similarity">
    <text evidence="1 7">Belongs to the RecO family.</text>
</comment>
<dbReference type="Gene3D" id="2.40.50.140">
    <property type="entry name" value="Nucleic acid-binding proteins"/>
    <property type="match status" value="1"/>
</dbReference>
<feature type="domain" description="DNA replication/recombination mediator RecO N-terminal" evidence="8">
    <location>
        <begin position="1"/>
        <end position="76"/>
    </location>
</feature>
<dbReference type="Gene3D" id="1.20.1440.120">
    <property type="entry name" value="Recombination protein O, C-terminal domain"/>
    <property type="match status" value="1"/>
</dbReference>
<accession>A0A078M5S3</accession>
<sequence>MLHKWEGYVLRTHDYGEANKIVVLMTREAGKVAVMARGARRPKSRLASVSQVFTHAMFMVQRYTGMGTLNQAEPLEALRHLRSDIVAMAYASYIVELVDRVVEEGSPEPYAFDVLQYALQAIDEGIDPEAVTLLVEWKLLAYTGVQPVLHGCASCGATEGEFAFSFTQGGFLCHKCFHLDPYIIRLKPVHVRLIRMFYTVPVDQIGTITLKAETKHLIKTIVSTIYEEQTGIRLKSKKFIDQLDKMQLPPQ</sequence>
<protein>
    <recommendedName>
        <fullName evidence="2 7">DNA repair protein RecO</fullName>
    </recommendedName>
    <alternativeName>
        <fullName evidence="6 7">Recombination protein O</fullName>
    </alternativeName>
</protein>
<keyword evidence="3 7" id="KW-0227">DNA damage</keyword>
<dbReference type="PANTHER" id="PTHR33991">
    <property type="entry name" value="DNA REPAIR PROTEIN RECO"/>
    <property type="match status" value="1"/>
</dbReference>
<dbReference type="GO" id="GO:0006310">
    <property type="term" value="P:DNA recombination"/>
    <property type="evidence" value="ECO:0007669"/>
    <property type="project" value="UniProtKB-UniRule"/>
</dbReference>
<gene>
    <name evidence="7 9" type="primary">recO</name>
    <name evidence="9" type="ORF">BN1050_00434</name>
</gene>
<evidence type="ECO:0000256" key="7">
    <source>
        <dbReference type="HAMAP-Rule" id="MF_00201"/>
    </source>
</evidence>
<dbReference type="Pfam" id="PF02565">
    <property type="entry name" value="RecO_C"/>
    <property type="match status" value="1"/>
</dbReference>
<dbReference type="NCBIfam" id="TIGR00613">
    <property type="entry name" value="reco"/>
    <property type="match status" value="1"/>
</dbReference>
<name>A0A078M5S3_9BACL</name>
<dbReference type="PATRIC" id="fig|1461583.4.peg.406"/>
<dbReference type="HOGENOM" id="CLU_066632_4_0_9"/>
<dbReference type="InterPro" id="IPR003717">
    <property type="entry name" value="RecO"/>
</dbReference>
<evidence type="ECO:0000259" key="8">
    <source>
        <dbReference type="Pfam" id="PF11967"/>
    </source>
</evidence>
<evidence type="ECO:0000256" key="4">
    <source>
        <dbReference type="ARBA" id="ARBA00023172"/>
    </source>
</evidence>
<dbReference type="SUPFAM" id="SSF50249">
    <property type="entry name" value="Nucleic acid-binding proteins"/>
    <property type="match status" value="1"/>
</dbReference>
<dbReference type="SUPFAM" id="SSF57863">
    <property type="entry name" value="ArfGap/RecO-like zinc finger"/>
    <property type="match status" value="1"/>
</dbReference>
<dbReference type="GO" id="GO:0006302">
    <property type="term" value="P:double-strand break repair"/>
    <property type="evidence" value="ECO:0007669"/>
    <property type="project" value="TreeGrafter"/>
</dbReference>
<keyword evidence="5 7" id="KW-0234">DNA repair</keyword>
<dbReference type="InterPro" id="IPR037278">
    <property type="entry name" value="ARFGAP/RecO"/>
</dbReference>
<evidence type="ECO:0000256" key="1">
    <source>
        <dbReference type="ARBA" id="ARBA00007452"/>
    </source>
</evidence>
<evidence type="ECO:0000256" key="2">
    <source>
        <dbReference type="ARBA" id="ARBA00021310"/>
    </source>
</evidence>
<comment type="function">
    <text evidence="7">Involved in DNA repair and RecF pathway recombination.</text>
</comment>
<organism evidence="9">
    <name type="scientific">Metalysinibacillus saudimassiliensis</name>
    <dbReference type="NCBI Taxonomy" id="1461583"/>
    <lineage>
        <taxon>Bacteria</taxon>
        <taxon>Bacillati</taxon>
        <taxon>Bacillota</taxon>
        <taxon>Bacilli</taxon>
        <taxon>Bacillales</taxon>
        <taxon>Caryophanaceae</taxon>
        <taxon>Metalysinibacillus</taxon>
    </lineage>
</organism>
<proteinExistence type="inferred from homology"/>
<evidence type="ECO:0000313" key="9">
    <source>
        <dbReference type="EMBL" id="CEA00056.1"/>
    </source>
</evidence>
<dbReference type="PANTHER" id="PTHR33991:SF1">
    <property type="entry name" value="DNA REPAIR PROTEIN RECO"/>
    <property type="match status" value="1"/>
</dbReference>
<dbReference type="AlphaFoldDB" id="A0A078M5S3"/>